<accession>A0A8J3DIR2</accession>
<reference evidence="1" key="2">
    <citation type="submission" date="2020-09" db="EMBL/GenBank/DDBJ databases">
        <authorList>
            <person name="Sun Q."/>
            <person name="Kim S."/>
        </authorList>
    </citation>
    <scope>NUCLEOTIDE SEQUENCE</scope>
    <source>
        <strain evidence="1">KCTC 12870</strain>
    </source>
</reference>
<proteinExistence type="predicted"/>
<dbReference type="AlphaFoldDB" id="A0A8J3DIR2"/>
<sequence length="219" mass="24682">MEKLTLEPTLHIRFTNDFTAVKIDGDLDDPSSFGLTLMTALRSLNSGAEGLSLGEVKSIRGHDSSEGFQLTLDDAGHNFKKYEQVTQWADFDGTTADGVCYYPVIPAAADLTSWLDQLPNVRWRGLRIQADDDWKHYFREQEADESVISAFSLSFLQLDLLIRSLSLPRQQLQINFAENTLWIAVNDDSDFLLVLSSSNISHGTRATLERCLSFFTWPL</sequence>
<dbReference type="RefSeq" id="WP_189514892.1">
    <property type="nucleotide sequence ID" value="NZ_BMXG01000012.1"/>
</dbReference>
<evidence type="ECO:0000313" key="1">
    <source>
        <dbReference type="EMBL" id="GHC04240.1"/>
    </source>
</evidence>
<organism evidence="1 2">
    <name type="scientific">Cerasicoccus arenae</name>
    <dbReference type="NCBI Taxonomy" id="424488"/>
    <lineage>
        <taxon>Bacteria</taxon>
        <taxon>Pseudomonadati</taxon>
        <taxon>Verrucomicrobiota</taxon>
        <taxon>Opitutia</taxon>
        <taxon>Puniceicoccales</taxon>
        <taxon>Cerasicoccaceae</taxon>
        <taxon>Cerasicoccus</taxon>
    </lineage>
</organism>
<evidence type="ECO:0000313" key="2">
    <source>
        <dbReference type="Proteomes" id="UP000642829"/>
    </source>
</evidence>
<name>A0A8J3DIR2_9BACT</name>
<dbReference type="EMBL" id="BMXG01000012">
    <property type="protein sequence ID" value="GHC04240.1"/>
    <property type="molecule type" value="Genomic_DNA"/>
</dbReference>
<reference evidence="1" key="1">
    <citation type="journal article" date="2014" name="Int. J. Syst. Evol. Microbiol.">
        <title>Complete genome sequence of Corynebacterium casei LMG S-19264T (=DSM 44701T), isolated from a smear-ripened cheese.</title>
        <authorList>
            <consortium name="US DOE Joint Genome Institute (JGI-PGF)"/>
            <person name="Walter F."/>
            <person name="Albersmeier A."/>
            <person name="Kalinowski J."/>
            <person name="Ruckert C."/>
        </authorList>
    </citation>
    <scope>NUCLEOTIDE SEQUENCE</scope>
    <source>
        <strain evidence="1">KCTC 12870</strain>
    </source>
</reference>
<gene>
    <name evidence="1" type="ORF">GCM10007047_21180</name>
</gene>
<dbReference type="Proteomes" id="UP000642829">
    <property type="component" value="Unassembled WGS sequence"/>
</dbReference>
<comment type="caution">
    <text evidence="1">The sequence shown here is derived from an EMBL/GenBank/DDBJ whole genome shotgun (WGS) entry which is preliminary data.</text>
</comment>
<protein>
    <submittedName>
        <fullName evidence="1">Uncharacterized protein</fullName>
    </submittedName>
</protein>
<keyword evidence="2" id="KW-1185">Reference proteome</keyword>